<evidence type="ECO:0000256" key="3">
    <source>
        <dbReference type="ARBA" id="ARBA00023125"/>
    </source>
</evidence>
<dbReference type="RefSeq" id="WP_057863922.1">
    <property type="nucleotide sequence ID" value="NZ_AZEY01000020.1"/>
</dbReference>
<dbReference type="InterPro" id="IPR016032">
    <property type="entry name" value="Sig_transdc_resp-reg_C-effctor"/>
</dbReference>
<dbReference type="EMBL" id="AZEY01000020">
    <property type="protein sequence ID" value="KRL69066.1"/>
    <property type="molecule type" value="Genomic_DNA"/>
</dbReference>
<dbReference type="SUPFAM" id="SSF46894">
    <property type="entry name" value="C-terminal effector domain of the bipartite response regulators"/>
    <property type="match status" value="1"/>
</dbReference>
<dbReference type="SUPFAM" id="SSF52172">
    <property type="entry name" value="CheY-like"/>
    <property type="match status" value="1"/>
</dbReference>
<comment type="caution">
    <text evidence="8">The sequence shown here is derived from an EMBL/GenBank/DDBJ whole genome shotgun (WGS) entry which is preliminary data.</text>
</comment>
<keyword evidence="3" id="KW-0238">DNA-binding</keyword>
<name>A0A0R1SQT5_9LACO</name>
<evidence type="ECO:0000313" key="9">
    <source>
        <dbReference type="Proteomes" id="UP000052013"/>
    </source>
</evidence>
<dbReference type="CDD" id="cd06170">
    <property type="entry name" value="LuxR_C_like"/>
    <property type="match status" value="1"/>
</dbReference>
<dbReference type="SMART" id="SM00448">
    <property type="entry name" value="REC"/>
    <property type="match status" value="1"/>
</dbReference>
<dbReference type="InterPro" id="IPR001789">
    <property type="entry name" value="Sig_transdc_resp-reg_receiver"/>
</dbReference>
<dbReference type="Pfam" id="PF00072">
    <property type="entry name" value="Response_reg"/>
    <property type="match status" value="1"/>
</dbReference>
<proteinExistence type="predicted"/>
<keyword evidence="2" id="KW-0805">Transcription regulation</keyword>
<organism evidence="8 9">
    <name type="scientific">Lentilactobacillus diolivorans DSM 14421</name>
    <dbReference type="NCBI Taxonomy" id="1423739"/>
    <lineage>
        <taxon>Bacteria</taxon>
        <taxon>Bacillati</taxon>
        <taxon>Bacillota</taxon>
        <taxon>Bacilli</taxon>
        <taxon>Lactobacillales</taxon>
        <taxon>Lactobacillaceae</taxon>
        <taxon>Lentilactobacillus</taxon>
    </lineage>
</organism>
<reference evidence="8 9" key="1">
    <citation type="journal article" date="2015" name="Genome Announc.">
        <title>Expanding the biotechnology potential of lactobacilli through comparative genomics of 213 strains and associated genera.</title>
        <authorList>
            <person name="Sun Z."/>
            <person name="Harris H.M."/>
            <person name="McCann A."/>
            <person name="Guo C."/>
            <person name="Argimon S."/>
            <person name="Zhang W."/>
            <person name="Yang X."/>
            <person name="Jeffery I.B."/>
            <person name="Cooney J.C."/>
            <person name="Kagawa T.F."/>
            <person name="Liu W."/>
            <person name="Song Y."/>
            <person name="Salvetti E."/>
            <person name="Wrobel A."/>
            <person name="Rasinkangas P."/>
            <person name="Parkhill J."/>
            <person name="Rea M.C."/>
            <person name="O'Sullivan O."/>
            <person name="Ritari J."/>
            <person name="Douillard F.P."/>
            <person name="Paul Ross R."/>
            <person name="Yang R."/>
            <person name="Briner A.E."/>
            <person name="Felis G.E."/>
            <person name="de Vos W.M."/>
            <person name="Barrangou R."/>
            <person name="Klaenhammer T.R."/>
            <person name="Caufield P.W."/>
            <person name="Cui Y."/>
            <person name="Zhang H."/>
            <person name="O'Toole P.W."/>
        </authorList>
    </citation>
    <scope>NUCLEOTIDE SEQUENCE [LARGE SCALE GENOMIC DNA]</scope>
    <source>
        <strain evidence="8 9">DSM 14421</strain>
    </source>
</reference>
<evidence type="ECO:0000256" key="5">
    <source>
        <dbReference type="PROSITE-ProRule" id="PRU00169"/>
    </source>
</evidence>
<dbReference type="InterPro" id="IPR000792">
    <property type="entry name" value="Tscrpt_reg_LuxR_C"/>
</dbReference>
<dbReference type="PANTHER" id="PTHR43214:SF37">
    <property type="entry name" value="TRANSCRIPTIONAL REGULATORY PROTEIN YDFI"/>
    <property type="match status" value="1"/>
</dbReference>
<keyword evidence="4" id="KW-0804">Transcription</keyword>
<dbReference type="STRING" id="1423739.FC85_GL002286"/>
<dbReference type="SMART" id="SM00421">
    <property type="entry name" value="HTH_LUXR"/>
    <property type="match status" value="1"/>
</dbReference>
<dbReference type="PANTHER" id="PTHR43214">
    <property type="entry name" value="TWO-COMPONENT RESPONSE REGULATOR"/>
    <property type="match status" value="1"/>
</dbReference>
<feature type="domain" description="Response regulatory" evidence="7">
    <location>
        <begin position="3"/>
        <end position="119"/>
    </location>
</feature>
<dbReference type="InterPro" id="IPR058245">
    <property type="entry name" value="NreC/VraR/RcsB-like_REC"/>
</dbReference>
<feature type="domain" description="HTH luxR-type" evidence="6">
    <location>
        <begin position="147"/>
        <end position="212"/>
    </location>
</feature>
<sequence length="216" mass="24582">MYNVLVSDEYEIIRTGVTYLVNEQDQFKVVTQTSSWADTIRQVEQNEVNIVITGLDMPGENGVLKIKRLHEAFPNISIFILSKHEERDLINDCVKNGADSYILKSSPNCELINALNVVAKGKKYIDHNILLSERDIERINSHGLTTIKLGYNILSKREKEVFPLITLGYGNKEIAKKLCISIKTVEAHKAKIMHKLSLKGQVDLIHYAVKHHLVKF</sequence>
<dbReference type="Gene3D" id="3.40.50.2300">
    <property type="match status" value="1"/>
</dbReference>
<evidence type="ECO:0000256" key="4">
    <source>
        <dbReference type="ARBA" id="ARBA00023163"/>
    </source>
</evidence>
<dbReference type="InterPro" id="IPR039420">
    <property type="entry name" value="WalR-like"/>
</dbReference>
<dbReference type="PATRIC" id="fig|1423739.3.peg.2377"/>
<dbReference type="GO" id="GO:0006355">
    <property type="term" value="P:regulation of DNA-templated transcription"/>
    <property type="evidence" value="ECO:0007669"/>
    <property type="project" value="InterPro"/>
</dbReference>
<dbReference type="InterPro" id="IPR011006">
    <property type="entry name" value="CheY-like_superfamily"/>
</dbReference>
<dbReference type="Pfam" id="PF00196">
    <property type="entry name" value="GerE"/>
    <property type="match status" value="1"/>
</dbReference>
<evidence type="ECO:0000313" key="8">
    <source>
        <dbReference type="EMBL" id="KRL69066.1"/>
    </source>
</evidence>
<dbReference type="PROSITE" id="PS50043">
    <property type="entry name" value="HTH_LUXR_2"/>
    <property type="match status" value="1"/>
</dbReference>
<dbReference type="PROSITE" id="PS50110">
    <property type="entry name" value="RESPONSE_REGULATORY"/>
    <property type="match status" value="1"/>
</dbReference>
<comment type="caution">
    <text evidence="5">Lacks conserved residue(s) required for the propagation of feature annotation.</text>
</comment>
<dbReference type="AlphaFoldDB" id="A0A0R1SQT5"/>
<evidence type="ECO:0000259" key="7">
    <source>
        <dbReference type="PROSITE" id="PS50110"/>
    </source>
</evidence>
<dbReference type="GO" id="GO:0000160">
    <property type="term" value="P:phosphorelay signal transduction system"/>
    <property type="evidence" value="ECO:0007669"/>
    <property type="project" value="InterPro"/>
</dbReference>
<evidence type="ECO:0000259" key="6">
    <source>
        <dbReference type="PROSITE" id="PS50043"/>
    </source>
</evidence>
<dbReference type="CDD" id="cd17535">
    <property type="entry name" value="REC_NarL-like"/>
    <property type="match status" value="1"/>
</dbReference>
<evidence type="ECO:0000256" key="1">
    <source>
        <dbReference type="ARBA" id="ARBA00022553"/>
    </source>
</evidence>
<dbReference type="Proteomes" id="UP000052013">
    <property type="component" value="Unassembled WGS sequence"/>
</dbReference>
<evidence type="ECO:0000256" key="2">
    <source>
        <dbReference type="ARBA" id="ARBA00023015"/>
    </source>
</evidence>
<gene>
    <name evidence="8" type="ORF">FC85_GL002286</name>
</gene>
<protein>
    <submittedName>
        <fullName evidence="8">Response regulator</fullName>
    </submittedName>
</protein>
<keyword evidence="1" id="KW-0597">Phosphoprotein</keyword>
<dbReference type="PRINTS" id="PR00038">
    <property type="entry name" value="HTHLUXR"/>
</dbReference>
<dbReference type="GO" id="GO:0003677">
    <property type="term" value="F:DNA binding"/>
    <property type="evidence" value="ECO:0007669"/>
    <property type="project" value="UniProtKB-KW"/>
</dbReference>
<accession>A0A0R1SQT5</accession>